<feature type="region of interest" description="Disordered" evidence="10">
    <location>
        <begin position="400"/>
        <end position="430"/>
    </location>
</feature>
<dbReference type="GO" id="GO:0016162">
    <property type="term" value="F:cellulose 1,4-beta-cellobiosidase activity"/>
    <property type="evidence" value="ECO:0007669"/>
    <property type="project" value="UniProtKB-EC"/>
</dbReference>
<reference evidence="12" key="1">
    <citation type="journal article" date="2010" name="PLoS ONE">
        <title>Phylogenetic analysis of cellulolytic enzyme genes from representative lineages of termites and a related cockroach.</title>
        <authorList>
            <person name="Todaka N."/>
            <person name="Inoue T."/>
            <person name="Saita K."/>
            <person name="Ohkuma M."/>
            <person name="Nalepa C.A."/>
            <person name="Lenz M."/>
            <person name="Kudo T."/>
            <person name="Moriya S."/>
        </authorList>
    </citation>
    <scope>NUCLEOTIDE SEQUENCE</scope>
</reference>
<dbReference type="PANTHER" id="PTHR33753">
    <property type="entry name" value="1,4-BETA-D-GLUCAN CELLOBIOHYDROLASE B"/>
    <property type="match status" value="1"/>
</dbReference>
<dbReference type="Pfam" id="PF00840">
    <property type="entry name" value="Glyco_hydro_7"/>
    <property type="match status" value="1"/>
</dbReference>
<feature type="signal peptide" evidence="11">
    <location>
        <begin position="1"/>
        <end position="17"/>
    </location>
</feature>
<dbReference type="EC" id="3.2.1.91" evidence="3"/>
<evidence type="ECO:0000256" key="10">
    <source>
        <dbReference type="SAM" id="MobiDB-lite"/>
    </source>
</evidence>
<evidence type="ECO:0000256" key="6">
    <source>
        <dbReference type="ARBA" id="ARBA00023001"/>
    </source>
</evidence>
<evidence type="ECO:0000256" key="11">
    <source>
        <dbReference type="SAM" id="SignalP"/>
    </source>
</evidence>
<organism evidence="12">
    <name type="scientific">uncultured symbiotic protist of Hodotermopsis sjoestedti</name>
    <dbReference type="NCBI Taxonomy" id="403659"/>
    <lineage>
        <taxon>Eukaryota</taxon>
        <taxon>environmental samples</taxon>
    </lineage>
</organism>
<evidence type="ECO:0000256" key="4">
    <source>
        <dbReference type="ARBA" id="ARBA00022729"/>
    </source>
</evidence>
<dbReference type="InterPro" id="IPR001722">
    <property type="entry name" value="Glyco_hydro_7"/>
</dbReference>
<sequence>MLSLVSIFLVGLGFSLGVGTQQSESHPSLSWQNCSAKGSCQSVSGSIVLDSNWRWLHDSGTTNCYDGNEWSTDLCPDASTCDKNCYIEGADYSGTYGITSSGAQLKLGFVTKGSYSTNIGSRVYLLRDESHYQLFKLKNHEFTFTVDDSQLPCGLNGALYFVEMAEDGGAKPGAQYGMGYCDAQCPHDMKFITGEANVKDWKPQETDENAGNGHYGACCTEMDIWEANSQATAYTPHICSKTGIYRCEGTECGDNDANQRYNGVCDKDGCDFNSYRLGNKTFWGPGLTVDSNKAMIVVTQFTTSNNQDSGELSEIRRIYVQGGKTIQNSDTNVQGITTTNKITQAFCDETKVTFGDTNDFKAKGGFSGLSKSLESGAVLVLSLWDDHSVNMLWLDSTYPTDSAGKPGADRGPCAITSGDPKDVESQSPNASVTFSDIKFGPIDSTY</sequence>
<evidence type="ECO:0000256" key="9">
    <source>
        <dbReference type="ARBA" id="ARBA00023326"/>
    </source>
</evidence>
<evidence type="ECO:0000256" key="1">
    <source>
        <dbReference type="ARBA" id="ARBA00001641"/>
    </source>
</evidence>
<dbReference type="InterPro" id="IPR037019">
    <property type="entry name" value="Glyco_hydro_7_sf"/>
</dbReference>
<keyword evidence="8" id="KW-0326">Glycosidase</keyword>
<dbReference type="AlphaFoldDB" id="A4UWT3"/>
<evidence type="ECO:0000256" key="5">
    <source>
        <dbReference type="ARBA" id="ARBA00022801"/>
    </source>
</evidence>
<keyword evidence="7" id="KW-0119">Carbohydrate metabolism</keyword>
<protein>
    <recommendedName>
        <fullName evidence="3">cellulose 1,4-beta-cellobiosidase (non-reducing end)</fullName>
        <ecNumber evidence="3">3.2.1.91</ecNumber>
    </recommendedName>
</protein>
<keyword evidence="6" id="KW-0136">Cellulose degradation</keyword>
<evidence type="ECO:0000256" key="3">
    <source>
        <dbReference type="ARBA" id="ARBA00012561"/>
    </source>
</evidence>
<feature type="chain" id="PRO_5002674815" description="cellulose 1,4-beta-cellobiosidase (non-reducing end)" evidence="11">
    <location>
        <begin position="18"/>
        <end position="446"/>
    </location>
</feature>
<name>A4UWT3_9EUKA</name>
<dbReference type="PRINTS" id="PR00734">
    <property type="entry name" value="GLHYDRLASE7"/>
</dbReference>
<evidence type="ECO:0000256" key="7">
    <source>
        <dbReference type="ARBA" id="ARBA00023277"/>
    </source>
</evidence>
<dbReference type="EMBL" id="AB274584">
    <property type="protein sequence ID" value="BAF57343.1"/>
    <property type="molecule type" value="mRNA"/>
</dbReference>
<dbReference type="InterPro" id="IPR013320">
    <property type="entry name" value="ConA-like_dom_sf"/>
</dbReference>
<comment type="catalytic activity">
    <reaction evidence="1">
        <text>Hydrolysis of (1-&gt;4)-beta-D-glucosidic linkages in cellulose and cellotetraose, releasing cellobiose from the non-reducing ends of the chains.</text>
        <dbReference type="EC" id="3.2.1.91"/>
    </reaction>
</comment>
<dbReference type="PANTHER" id="PTHR33753:SF2">
    <property type="entry name" value="GLYCOSIDE HYDROLASE FAMILY 7 PROTEIN"/>
    <property type="match status" value="1"/>
</dbReference>
<dbReference type="Gene3D" id="2.70.100.10">
    <property type="entry name" value="Glycoside hydrolase, family 7, domain"/>
    <property type="match status" value="1"/>
</dbReference>
<dbReference type="CDD" id="cd07999">
    <property type="entry name" value="GH7_CBH_EG"/>
    <property type="match status" value="1"/>
</dbReference>
<keyword evidence="5 12" id="KW-0378">Hydrolase</keyword>
<dbReference type="SUPFAM" id="SSF49899">
    <property type="entry name" value="Concanavalin A-like lectins/glucanases"/>
    <property type="match status" value="1"/>
</dbReference>
<proteinExistence type="evidence at transcript level"/>
<accession>A4UWT3</accession>
<comment type="similarity">
    <text evidence="2">Belongs to the glycosyl hydrolase 7 (cellulase C) family.</text>
</comment>
<evidence type="ECO:0000256" key="8">
    <source>
        <dbReference type="ARBA" id="ARBA00023295"/>
    </source>
</evidence>
<keyword evidence="4 11" id="KW-0732">Signal</keyword>
<dbReference type="GO" id="GO:0030245">
    <property type="term" value="P:cellulose catabolic process"/>
    <property type="evidence" value="ECO:0007669"/>
    <property type="project" value="UniProtKB-KW"/>
</dbReference>
<evidence type="ECO:0000256" key="2">
    <source>
        <dbReference type="ARBA" id="ARBA00006044"/>
    </source>
</evidence>
<dbReference type="CAZy" id="GH7">
    <property type="family name" value="Glycoside Hydrolase Family 7"/>
</dbReference>
<keyword evidence="9" id="KW-0624">Polysaccharide degradation</keyword>
<evidence type="ECO:0000313" key="12">
    <source>
        <dbReference type="EMBL" id="BAF57343.1"/>
    </source>
</evidence>
<dbReference type="FunFam" id="2.70.100.10:FF:000001">
    <property type="entry name" value="Glucanase"/>
    <property type="match status" value="1"/>
</dbReference>